<gene>
    <name evidence="4" type="ORF">E2F43_08740</name>
</gene>
<evidence type="ECO:0000313" key="4">
    <source>
        <dbReference type="EMBL" id="TDG13606.1"/>
    </source>
</evidence>
<feature type="compositionally biased region" description="Basic and acidic residues" evidence="2">
    <location>
        <begin position="1"/>
        <end position="14"/>
    </location>
</feature>
<comment type="caution">
    <text evidence="4">The sequence shown here is derived from an EMBL/GenBank/DDBJ whole genome shotgun (WGS) entry which is preliminary data.</text>
</comment>
<feature type="domain" description="Alpha/beta hydrolase fold-3" evidence="3">
    <location>
        <begin position="101"/>
        <end position="318"/>
    </location>
</feature>
<dbReference type="Pfam" id="PF07859">
    <property type="entry name" value="Abhydrolase_3"/>
    <property type="match status" value="1"/>
</dbReference>
<feature type="region of interest" description="Disordered" evidence="2">
    <location>
        <begin position="1"/>
        <end position="33"/>
    </location>
</feature>
<dbReference type="RefSeq" id="WP_133211739.1">
    <property type="nucleotide sequence ID" value="NZ_SMSE01000002.1"/>
</dbReference>
<dbReference type="InterPro" id="IPR029058">
    <property type="entry name" value="AB_hydrolase_fold"/>
</dbReference>
<dbReference type="PANTHER" id="PTHR48081:SF8">
    <property type="entry name" value="ALPHA_BETA HYDROLASE FOLD-3 DOMAIN-CONTAINING PROTEIN-RELATED"/>
    <property type="match status" value="1"/>
</dbReference>
<keyword evidence="5" id="KW-1185">Reference proteome</keyword>
<reference evidence="4 5" key="1">
    <citation type="submission" date="2019-03" db="EMBL/GenBank/DDBJ databases">
        <title>Seongchinamella monodicae gen. nov., sp. nov., a novel member of the Gammaproteobacteria isolated from a tidal mudflat of beach.</title>
        <authorList>
            <person name="Yang H.G."/>
            <person name="Kang J.W."/>
            <person name="Lee S.D."/>
        </authorList>
    </citation>
    <scope>NUCLEOTIDE SEQUENCE [LARGE SCALE GENOMIC DNA]</scope>
    <source>
        <strain evidence="4 5">GH4-78</strain>
    </source>
</reference>
<evidence type="ECO:0000259" key="3">
    <source>
        <dbReference type="Pfam" id="PF07859"/>
    </source>
</evidence>
<dbReference type="Proteomes" id="UP000295554">
    <property type="component" value="Unassembled WGS sequence"/>
</dbReference>
<dbReference type="EMBL" id="SMSE01000002">
    <property type="protein sequence ID" value="TDG13606.1"/>
    <property type="molecule type" value="Genomic_DNA"/>
</dbReference>
<protein>
    <submittedName>
        <fullName evidence="4">Alpha/beta hydrolase</fullName>
    </submittedName>
</protein>
<dbReference type="InterPro" id="IPR013094">
    <property type="entry name" value="AB_hydrolase_3"/>
</dbReference>
<proteinExistence type="predicted"/>
<dbReference type="GO" id="GO:0016787">
    <property type="term" value="F:hydrolase activity"/>
    <property type="evidence" value="ECO:0007669"/>
    <property type="project" value="UniProtKB-KW"/>
</dbReference>
<dbReference type="OrthoDB" id="5729797at2"/>
<dbReference type="SUPFAM" id="SSF53474">
    <property type="entry name" value="alpha/beta-Hydrolases"/>
    <property type="match status" value="1"/>
</dbReference>
<dbReference type="Gene3D" id="3.40.50.1820">
    <property type="entry name" value="alpha/beta hydrolase"/>
    <property type="match status" value="1"/>
</dbReference>
<dbReference type="InterPro" id="IPR050300">
    <property type="entry name" value="GDXG_lipolytic_enzyme"/>
</dbReference>
<evidence type="ECO:0000256" key="2">
    <source>
        <dbReference type="SAM" id="MobiDB-lite"/>
    </source>
</evidence>
<evidence type="ECO:0000313" key="5">
    <source>
        <dbReference type="Proteomes" id="UP000295554"/>
    </source>
</evidence>
<dbReference type="SMR" id="A0A4R5LS21"/>
<sequence length="343" mass="37376">MSKLNDDPRIDPRIKALMGSMPPAATKDVASREQLIQDARRPESIERLEQMKAMFEMVDNEQVAPSDGLLISDHQFVSQPDGNTIKVQFIRPESTEPLPCVYYIHGGGMQSMSCYYGIYRAWGKIIAAQGVAVAMVDFRNCVNPSSAPEVAPFPAGLNDCVSGVRWLVEQAVALGIDRSHIIVAGESGGGNLTLATGLKLKQENDLGLIRGLYALCPYIAGKWPQERFPSSIENNGLLLDLHSNYGAMAYGIDAFNEGNPLAWPSFAAEEDVKGLPPTVISVNECDPLRDEGIEFYRLLLRAGVAARCRQVMGTIHGTEIFAIACPDISRETAASIAQFCREA</sequence>
<dbReference type="AlphaFoldDB" id="A0A4R5LS21"/>
<keyword evidence="1 4" id="KW-0378">Hydrolase</keyword>
<organism evidence="4 5">
    <name type="scientific">Seongchinamella unica</name>
    <dbReference type="NCBI Taxonomy" id="2547392"/>
    <lineage>
        <taxon>Bacteria</taxon>
        <taxon>Pseudomonadati</taxon>
        <taxon>Pseudomonadota</taxon>
        <taxon>Gammaproteobacteria</taxon>
        <taxon>Cellvibrionales</taxon>
        <taxon>Halieaceae</taxon>
        <taxon>Seongchinamella</taxon>
    </lineage>
</organism>
<dbReference type="PANTHER" id="PTHR48081">
    <property type="entry name" value="AB HYDROLASE SUPERFAMILY PROTEIN C4A8.06C"/>
    <property type="match status" value="1"/>
</dbReference>
<evidence type="ECO:0000256" key="1">
    <source>
        <dbReference type="ARBA" id="ARBA00022801"/>
    </source>
</evidence>
<name>A0A4R5LS21_9GAMM</name>
<accession>A0A4R5LS21</accession>